<dbReference type="AlphaFoldDB" id="A0A2P2JRT4"/>
<reference evidence="1" key="1">
    <citation type="submission" date="2018-02" db="EMBL/GenBank/DDBJ databases">
        <title>Rhizophora mucronata_Transcriptome.</title>
        <authorList>
            <person name="Meera S.P."/>
            <person name="Sreeshan A."/>
            <person name="Augustine A."/>
        </authorList>
    </citation>
    <scope>NUCLEOTIDE SEQUENCE</scope>
    <source>
        <tissue evidence="1">Leaf</tissue>
    </source>
</reference>
<proteinExistence type="predicted"/>
<sequence length="62" mass="6931">MQEVSGAGQPLYARLMVHTPLATIQTQFSINGKHFWIGNMSVGTTKANITSKIFITMKNSWF</sequence>
<organism evidence="1">
    <name type="scientific">Rhizophora mucronata</name>
    <name type="common">Asiatic mangrove</name>
    <dbReference type="NCBI Taxonomy" id="61149"/>
    <lineage>
        <taxon>Eukaryota</taxon>
        <taxon>Viridiplantae</taxon>
        <taxon>Streptophyta</taxon>
        <taxon>Embryophyta</taxon>
        <taxon>Tracheophyta</taxon>
        <taxon>Spermatophyta</taxon>
        <taxon>Magnoliopsida</taxon>
        <taxon>eudicotyledons</taxon>
        <taxon>Gunneridae</taxon>
        <taxon>Pentapetalae</taxon>
        <taxon>rosids</taxon>
        <taxon>fabids</taxon>
        <taxon>Malpighiales</taxon>
        <taxon>Rhizophoraceae</taxon>
        <taxon>Rhizophora</taxon>
    </lineage>
</organism>
<accession>A0A2P2JRT4</accession>
<evidence type="ECO:0000313" key="1">
    <source>
        <dbReference type="EMBL" id="MBW96198.1"/>
    </source>
</evidence>
<dbReference type="EMBL" id="GGEC01015715">
    <property type="protein sequence ID" value="MBW96198.1"/>
    <property type="molecule type" value="Transcribed_RNA"/>
</dbReference>
<name>A0A2P2JRT4_RHIMU</name>
<protein>
    <submittedName>
        <fullName evidence="1">Uncharacterized protein</fullName>
    </submittedName>
</protein>